<dbReference type="Gene3D" id="3.40.50.10900">
    <property type="entry name" value="PAC-like subunit"/>
    <property type="match status" value="1"/>
</dbReference>
<accession>A0A0K8VNX6</accession>
<sequence>MIRKRGSLLVKYMNSLHSYIAELVCPAERVIILSASFGFEKREIGTSPYEYCVSNSFRENHETQLANVKWMEFKGNTVFGGGNGLQLYRLLEEKQVPVMLLFRYVLEGDNSTDATLIIRELNDLCSTFLQLEVEAKSIKLIVPVSWKLLFGNDVTSLIF</sequence>
<dbReference type="GO" id="GO:0005829">
    <property type="term" value="C:cytosol"/>
    <property type="evidence" value="ECO:0007669"/>
    <property type="project" value="TreeGrafter"/>
</dbReference>
<dbReference type="EMBL" id="GDHF01011723">
    <property type="protein sequence ID" value="JAI40591.1"/>
    <property type="molecule type" value="Transcribed_RNA"/>
</dbReference>
<organism evidence="1">
    <name type="scientific">Bactrocera latifrons</name>
    <name type="common">Malaysian fruit fly</name>
    <name type="synonym">Chaetodacus latifrons</name>
    <dbReference type="NCBI Taxonomy" id="174628"/>
    <lineage>
        <taxon>Eukaryota</taxon>
        <taxon>Metazoa</taxon>
        <taxon>Ecdysozoa</taxon>
        <taxon>Arthropoda</taxon>
        <taxon>Hexapoda</taxon>
        <taxon>Insecta</taxon>
        <taxon>Pterygota</taxon>
        <taxon>Neoptera</taxon>
        <taxon>Endopterygota</taxon>
        <taxon>Diptera</taxon>
        <taxon>Brachycera</taxon>
        <taxon>Muscomorpha</taxon>
        <taxon>Tephritoidea</taxon>
        <taxon>Tephritidae</taxon>
        <taxon>Bactrocera</taxon>
        <taxon>Bactrocera</taxon>
    </lineage>
</organism>
<reference evidence="1" key="1">
    <citation type="submission" date="2015-06" db="EMBL/GenBank/DDBJ databases">
        <authorList>
            <person name="Hoefler B.C."/>
            <person name="Straight P.D."/>
        </authorList>
    </citation>
    <scope>NUCLEOTIDE SEQUENCE</scope>
</reference>
<name>A0A0K8VNX6_BACLA</name>
<dbReference type="OrthoDB" id="10260712at2759"/>
<keyword evidence="1" id="KW-0647">Proteasome</keyword>
<dbReference type="GO" id="GO:0043248">
    <property type="term" value="P:proteasome assembly"/>
    <property type="evidence" value="ECO:0007669"/>
    <property type="project" value="TreeGrafter"/>
</dbReference>
<gene>
    <name evidence="1" type="primary">PSMG2</name>
    <name evidence="1" type="ORF">c0_g1_i1</name>
</gene>
<dbReference type="PANTHER" id="PTHR12970">
    <property type="entry name" value="PROTEASOME ASSEMBLY CHAPERONE 2"/>
    <property type="match status" value="1"/>
</dbReference>
<protein>
    <submittedName>
        <fullName evidence="1">Proteasome assembly chaperone 2</fullName>
    </submittedName>
</protein>
<dbReference type="GO" id="GO:0000502">
    <property type="term" value="C:proteasome complex"/>
    <property type="evidence" value="ECO:0007669"/>
    <property type="project" value="UniProtKB-KW"/>
</dbReference>
<dbReference type="PANTHER" id="PTHR12970:SF1">
    <property type="entry name" value="PROTEASOME ASSEMBLY CHAPERONE 2"/>
    <property type="match status" value="1"/>
</dbReference>
<dbReference type="AlphaFoldDB" id="A0A0K8VNX6"/>
<dbReference type="InterPro" id="IPR038389">
    <property type="entry name" value="PSMG2_sf"/>
</dbReference>
<proteinExistence type="predicted"/>
<evidence type="ECO:0000313" key="1">
    <source>
        <dbReference type="EMBL" id="JAI40591.1"/>
    </source>
</evidence>
<dbReference type="GO" id="GO:0005634">
    <property type="term" value="C:nucleus"/>
    <property type="evidence" value="ECO:0007669"/>
    <property type="project" value="TreeGrafter"/>
</dbReference>
<dbReference type="InterPro" id="IPR016562">
    <property type="entry name" value="Proteasome_assmbl_chp_2_euk"/>
</dbReference>